<comment type="caution">
    <text evidence="2">The sequence shown here is derived from an EMBL/GenBank/DDBJ whole genome shotgun (WGS) entry which is preliminary data.</text>
</comment>
<protein>
    <recommendedName>
        <fullName evidence="1">Type I restriction enzyme HindI endonuclease subunit-like C-terminal domain-containing protein</fullName>
    </recommendedName>
</protein>
<reference evidence="2" key="1">
    <citation type="submission" date="2021-02" db="EMBL/GenBank/DDBJ databases">
        <authorList>
            <person name="Cremers G."/>
            <person name="Picone N."/>
        </authorList>
    </citation>
    <scope>NUCLEOTIDE SEQUENCE</scope>
    <source>
        <strain evidence="2">PQ17</strain>
    </source>
</reference>
<dbReference type="Proteomes" id="UP000663859">
    <property type="component" value="Unassembled WGS sequence"/>
</dbReference>
<accession>A0A8J2FSA0</accession>
<name>A0A8J2FSA0_9BACT</name>
<dbReference type="InterPro" id="IPR021810">
    <property type="entry name" value="T1RH-like_C"/>
</dbReference>
<feature type="domain" description="Type I restriction enzyme HindI endonuclease subunit-like C-terminal" evidence="1">
    <location>
        <begin position="21"/>
        <end position="162"/>
    </location>
</feature>
<proteinExistence type="predicted"/>
<organism evidence="2 3">
    <name type="scientific">Candidatus Methylacidithermus pantelleriae</name>
    <dbReference type="NCBI Taxonomy" id="2744239"/>
    <lineage>
        <taxon>Bacteria</taxon>
        <taxon>Pseudomonadati</taxon>
        <taxon>Verrucomicrobiota</taxon>
        <taxon>Methylacidiphilae</taxon>
        <taxon>Methylacidiphilales</taxon>
        <taxon>Methylacidiphilaceae</taxon>
        <taxon>Candidatus Methylacidithermus</taxon>
    </lineage>
</organism>
<dbReference type="Pfam" id="PF11867">
    <property type="entry name" value="T1RH-like_C"/>
    <property type="match status" value="1"/>
</dbReference>
<dbReference type="AlphaFoldDB" id="A0A8J2FSA0"/>
<dbReference type="EMBL" id="CAJNOB010000009">
    <property type="protein sequence ID" value="CAF0694753.1"/>
    <property type="molecule type" value="Genomic_DNA"/>
</dbReference>
<sequence>MVDYLGLARELKAALATNTESGGSGRTAIDQGEAVAVMREKYEICCDLFYRFDWSRWATGTPQERPALLPPAQEHILAQPARRDEHLSACGHAQAGGAGRENGKNRIVRAVHELSQAFALAAPHEEALAVRDDVAFFQAVRTGLAKRAPCEAQPKAELEHVIR</sequence>
<evidence type="ECO:0000313" key="3">
    <source>
        <dbReference type="Proteomes" id="UP000663859"/>
    </source>
</evidence>
<gene>
    <name evidence="2" type="ORF">MPNT_170056</name>
</gene>
<keyword evidence="3" id="KW-1185">Reference proteome</keyword>
<evidence type="ECO:0000259" key="1">
    <source>
        <dbReference type="Pfam" id="PF11867"/>
    </source>
</evidence>
<evidence type="ECO:0000313" key="2">
    <source>
        <dbReference type="EMBL" id="CAF0694753.1"/>
    </source>
</evidence>